<dbReference type="GO" id="GO:0005745">
    <property type="term" value="C:m-AAA complex"/>
    <property type="evidence" value="ECO:0007669"/>
    <property type="project" value="TreeGrafter"/>
</dbReference>
<keyword evidence="12" id="KW-0539">Nucleus</keyword>
<evidence type="ECO:0000256" key="5">
    <source>
        <dbReference type="ARBA" id="ARBA00022723"/>
    </source>
</evidence>
<keyword evidence="6" id="KW-0547">Nucleotide-binding</keyword>
<keyword evidence="5" id="KW-0479">Metal-binding</keyword>
<dbReference type="InterPro" id="IPR044888">
    <property type="entry name" value="Mediatior_Med7_sf"/>
</dbReference>
<dbReference type="InterPro" id="IPR050928">
    <property type="entry name" value="ATP-dep_Zn_Metalloprotease"/>
</dbReference>
<dbReference type="GO" id="GO:0005524">
    <property type="term" value="F:ATP binding"/>
    <property type="evidence" value="ECO:0007669"/>
    <property type="project" value="UniProtKB-KW"/>
</dbReference>
<dbReference type="GO" id="GO:0006357">
    <property type="term" value="P:regulation of transcription by RNA polymerase II"/>
    <property type="evidence" value="ECO:0007669"/>
    <property type="project" value="InterPro"/>
</dbReference>
<evidence type="ECO:0000259" key="14">
    <source>
        <dbReference type="Pfam" id="PF17862"/>
    </source>
</evidence>
<dbReference type="GO" id="GO:0034982">
    <property type="term" value="P:mitochondrial protein processing"/>
    <property type="evidence" value="ECO:0007669"/>
    <property type="project" value="TreeGrafter"/>
</dbReference>
<comment type="similarity">
    <text evidence="4">In the N-terminal section; belongs to the AAA ATPase family.</text>
</comment>
<feature type="domain" description="Peptidase M41" evidence="13">
    <location>
        <begin position="379"/>
        <end position="565"/>
    </location>
</feature>
<evidence type="ECO:0000256" key="9">
    <source>
        <dbReference type="ARBA" id="ARBA00023015"/>
    </source>
</evidence>
<evidence type="ECO:0000256" key="2">
    <source>
        <dbReference type="ARBA" id="ARBA00004123"/>
    </source>
</evidence>
<dbReference type="Pfam" id="PF05983">
    <property type="entry name" value="Med7"/>
    <property type="match status" value="1"/>
</dbReference>
<dbReference type="GO" id="GO:0046872">
    <property type="term" value="F:metal ion binding"/>
    <property type="evidence" value="ECO:0007669"/>
    <property type="project" value="UniProtKB-KW"/>
</dbReference>
<dbReference type="GO" id="GO:0004176">
    <property type="term" value="F:ATP-dependent peptidase activity"/>
    <property type="evidence" value="ECO:0007669"/>
    <property type="project" value="InterPro"/>
</dbReference>
<accession>A0A095A5F6</accession>
<name>A0A095A5F6_SCHHA</name>
<dbReference type="EMBL" id="KL251606">
    <property type="protein sequence ID" value="KGB40834.1"/>
    <property type="molecule type" value="Genomic_DNA"/>
</dbReference>
<sequence length="579" mass="64464">MSGSEKSKANLTSHVSLFPAPPWQLINKLFSTETPPRPPTPPGSTAYRMFGNFYNSEDPILRSLESQGVRRVYPQTYNRKRELRKINFSVLANYLDLLDIITRDPSSCKRAEKLDHLAILFINMHHLVNEYRQHQARDLLREILKYQVNIGAETVEKAEQYLTRADEQLRIAANDLVVPGTPVSTSNSFNLMDNLRNGLNDLGPELAPLLHTVLDETLVSNPVGRYLQPKQGSISLPNQSLEYCSVNVNNPDDYRIPDHIDMALWDFLFQTKDDPEMDVFNTSISQSLLGYLHSVQIASTLPLTKYQLAPDVVQNELVERLSAWCPGMSGADIARLCNEAALSAARRDDKVVGVTKADFEAALERIVAGAAKHSNPLTVAERHMSAVHESGRALVAWLLSDSGVLPIKVSIIPRTVSGPDTVGDLGFTQLISEEKYLLNTDDLADRMSVLLGGRAAEHVVYNAISDVSQKYLQEANKLAMKQVRKFGMSKNIGNLSFDESSSGLSSLKPFCQKTEAIMEIEANQLLSSAFSRSVKMLEENKDNLLALVDALLKNEVLSYDDLTKILGDNKRSTKIKPRL</sequence>
<dbReference type="InterPro" id="IPR037212">
    <property type="entry name" value="Med7/Med21-like"/>
</dbReference>
<dbReference type="InterPro" id="IPR037219">
    <property type="entry name" value="Peptidase_M41-like"/>
</dbReference>
<keyword evidence="8" id="KW-0067">ATP-binding</keyword>
<evidence type="ECO:0000256" key="3">
    <source>
        <dbReference type="ARBA" id="ARBA00009994"/>
    </source>
</evidence>
<keyword evidence="10" id="KW-0482">Metalloprotease</keyword>
<keyword evidence="10" id="KW-0378">Hydrolase</keyword>
<comment type="similarity">
    <text evidence="3">Belongs to the Mediator complex subunit 7 family.</text>
</comment>
<dbReference type="PANTHER" id="PTHR43655:SF8">
    <property type="entry name" value="PARAPLEGIN"/>
    <property type="match status" value="1"/>
</dbReference>
<dbReference type="Pfam" id="PF01434">
    <property type="entry name" value="Peptidase_M41"/>
    <property type="match status" value="1"/>
</dbReference>
<keyword evidence="10" id="KW-0645">Protease</keyword>
<evidence type="ECO:0000256" key="7">
    <source>
        <dbReference type="ARBA" id="ARBA00022833"/>
    </source>
</evidence>
<dbReference type="InterPro" id="IPR009244">
    <property type="entry name" value="Mediatior_Med7"/>
</dbReference>
<dbReference type="SUPFAM" id="SSF140718">
    <property type="entry name" value="Mediator hinge subcomplex-like"/>
    <property type="match status" value="1"/>
</dbReference>
<evidence type="ECO:0000256" key="11">
    <source>
        <dbReference type="ARBA" id="ARBA00023163"/>
    </source>
</evidence>
<evidence type="ECO:0000256" key="10">
    <source>
        <dbReference type="ARBA" id="ARBA00023049"/>
    </source>
</evidence>
<dbReference type="GO" id="GO:0003712">
    <property type="term" value="F:transcription coregulator activity"/>
    <property type="evidence" value="ECO:0007669"/>
    <property type="project" value="InterPro"/>
</dbReference>
<evidence type="ECO:0000256" key="12">
    <source>
        <dbReference type="ARBA" id="ARBA00023242"/>
    </source>
</evidence>
<dbReference type="Pfam" id="PF17862">
    <property type="entry name" value="AAA_lid_3"/>
    <property type="match status" value="1"/>
</dbReference>
<gene>
    <name evidence="15" type="ORF">MS3_09321</name>
</gene>
<proteinExistence type="inferred from homology"/>
<dbReference type="PANTHER" id="PTHR43655">
    <property type="entry name" value="ATP-DEPENDENT PROTEASE"/>
    <property type="match status" value="1"/>
</dbReference>
<keyword evidence="11" id="KW-0804">Transcription</keyword>
<feature type="domain" description="AAA ATPase AAA+ lid" evidence="14">
    <location>
        <begin position="318"/>
        <end position="360"/>
    </location>
</feature>
<dbReference type="GO" id="GO:0016592">
    <property type="term" value="C:mediator complex"/>
    <property type="evidence" value="ECO:0007669"/>
    <property type="project" value="InterPro"/>
</dbReference>
<organism evidence="15">
    <name type="scientific">Schistosoma haematobium</name>
    <name type="common">Blood fluke</name>
    <dbReference type="NCBI Taxonomy" id="6185"/>
    <lineage>
        <taxon>Eukaryota</taxon>
        <taxon>Metazoa</taxon>
        <taxon>Spiralia</taxon>
        <taxon>Lophotrochozoa</taxon>
        <taxon>Platyhelminthes</taxon>
        <taxon>Trematoda</taxon>
        <taxon>Digenea</taxon>
        <taxon>Strigeidida</taxon>
        <taxon>Schistosomatoidea</taxon>
        <taxon>Schistosomatidae</taxon>
        <taxon>Schistosoma</taxon>
    </lineage>
</organism>
<comment type="cofactor">
    <cofactor evidence="1">
        <name>Zn(2+)</name>
        <dbReference type="ChEBI" id="CHEBI:29105"/>
    </cofactor>
</comment>
<evidence type="ECO:0000256" key="1">
    <source>
        <dbReference type="ARBA" id="ARBA00001947"/>
    </source>
</evidence>
<evidence type="ECO:0000256" key="8">
    <source>
        <dbReference type="ARBA" id="ARBA00022840"/>
    </source>
</evidence>
<dbReference type="SUPFAM" id="SSF140990">
    <property type="entry name" value="FtsH protease domain-like"/>
    <property type="match status" value="1"/>
</dbReference>
<dbReference type="InterPro" id="IPR041569">
    <property type="entry name" value="AAA_lid_3"/>
</dbReference>
<protein>
    <submittedName>
        <fullName evidence="15">Paraplegin</fullName>
    </submittedName>
</protein>
<evidence type="ECO:0000313" key="15">
    <source>
        <dbReference type="EMBL" id="KGB40834.1"/>
    </source>
</evidence>
<keyword evidence="9" id="KW-0805">Transcription regulation</keyword>
<keyword evidence="7" id="KW-0862">Zinc</keyword>
<dbReference type="STRING" id="6185.A0A095A5F6"/>
<dbReference type="GO" id="GO:0004222">
    <property type="term" value="F:metalloendopeptidase activity"/>
    <property type="evidence" value="ECO:0007669"/>
    <property type="project" value="InterPro"/>
</dbReference>
<dbReference type="Gene3D" id="6.10.140.200">
    <property type="match status" value="1"/>
</dbReference>
<evidence type="ECO:0000256" key="6">
    <source>
        <dbReference type="ARBA" id="ARBA00022741"/>
    </source>
</evidence>
<dbReference type="Gene3D" id="1.10.8.60">
    <property type="match status" value="1"/>
</dbReference>
<dbReference type="AlphaFoldDB" id="A0A095A5F6"/>
<comment type="subcellular location">
    <subcellularLocation>
        <location evidence="2">Nucleus</location>
    </subcellularLocation>
</comment>
<dbReference type="Gene3D" id="1.20.58.760">
    <property type="entry name" value="Peptidase M41"/>
    <property type="match status" value="1"/>
</dbReference>
<dbReference type="InterPro" id="IPR000642">
    <property type="entry name" value="Peptidase_M41"/>
</dbReference>
<evidence type="ECO:0000256" key="4">
    <source>
        <dbReference type="ARBA" id="ARBA00010550"/>
    </source>
</evidence>
<evidence type="ECO:0000259" key="13">
    <source>
        <dbReference type="Pfam" id="PF01434"/>
    </source>
</evidence>
<reference evidence="15" key="1">
    <citation type="journal article" date="2012" name="Nat. Genet.">
        <title>Whole-genome sequence of Schistosoma haematobium.</title>
        <authorList>
            <person name="Young N.D."/>
            <person name="Jex A.R."/>
            <person name="Li B."/>
            <person name="Liu S."/>
            <person name="Yang L."/>
            <person name="Xiong Z."/>
            <person name="Li Y."/>
            <person name="Cantacessi C."/>
            <person name="Hall R.S."/>
            <person name="Xu X."/>
            <person name="Chen F."/>
            <person name="Wu X."/>
            <person name="Zerlotini A."/>
            <person name="Oliveira G."/>
            <person name="Hofmann A."/>
            <person name="Zhang G."/>
            <person name="Fang X."/>
            <person name="Kang Y."/>
            <person name="Campbell B.E."/>
            <person name="Loukas A."/>
            <person name="Ranganathan S."/>
            <person name="Rollinson D."/>
            <person name="Rinaldi G."/>
            <person name="Brindley P.J."/>
            <person name="Yang H."/>
            <person name="Wang J."/>
            <person name="Wang J."/>
            <person name="Gasser R.B."/>
        </authorList>
    </citation>
    <scope>NUCLEOTIDE SEQUENCE [LARGE SCALE GENOMIC DNA]</scope>
</reference>